<evidence type="ECO:0000313" key="3">
    <source>
        <dbReference type="Proteomes" id="UP000292385"/>
    </source>
</evidence>
<organism evidence="2 3">
    <name type="scientific">Kribbella speibonae</name>
    <dbReference type="NCBI Taxonomy" id="1572660"/>
    <lineage>
        <taxon>Bacteria</taxon>
        <taxon>Bacillati</taxon>
        <taxon>Actinomycetota</taxon>
        <taxon>Actinomycetes</taxon>
        <taxon>Propionibacteriales</taxon>
        <taxon>Kribbellaceae</taxon>
        <taxon>Kribbella</taxon>
    </lineage>
</organism>
<protein>
    <submittedName>
        <fullName evidence="2">SRPBCC family protein</fullName>
    </submittedName>
</protein>
<dbReference type="RefSeq" id="WP_131462481.1">
    <property type="nucleotide sequence ID" value="NZ_SJJY01000003.1"/>
</dbReference>
<sequence>MASITQEIVIESSAEDVWEVIGDFAAGPSRMAPGFVTGTQVEADCRVVAFADGTVVRERRVSVDHSTRRIVYAVVDGNVRPDHDNASMQVVADGERRCRLVWIRDVLPDELAAPMTEAMTYGLGVIKRTLDSGGHGTPTRPCAPDPRRDAGSARISCTK</sequence>
<evidence type="ECO:0000313" key="2">
    <source>
        <dbReference type="EMBL" id="TCC23600.1"/>
    </source>
</evidence>
<dbReference type="SUPFAM" id="SSF55961">
    <property type="entry name" value="Bet v1-like"/>
    <property type="match status" value="1"/>
</dbReference>
<dbReference type="Gene3D" id="3.30.530.20">
    <property type="match status" value="1"/>
</dbReference>
<dbReference type="InterPro" id="IPR023393">
    <property type="entry name" value="START-like_dom_sf"/>
</dbReference>
<feature type="region of interest" description="Disordered" evidence="1">
    <location>
        <begin position="130"/>
        <end position="159"/>
    </location>
</feature>
<comment type="caution">
    <text evidence="2">The sequence shown here is derived from an EMBL/GenBank/DDBJ whole genome shotgun (WGS) entry which is preliminary data.</text>
</comment>
<keyword evidence="3" id="KW-1185">Reference proteome</keyword>
<dbReference type="Pfam" id="PF10604">
    <property type="entry name" value="Polyketide_cyc2"/>
    <property type="match status" value="1"/>
</dbReference>
<proteinExistence type="predicted"/>
<dbReference type="EMBL" id="SJJY01000003">
    <property type="protein sequence ID" value="TCC23600.1"/>
    <property type="molecule type" value="Genomic_DNA"/>
</dbReference>
<accession>A0ABY2A4Z0</accession>
<reference evidence="2 3" key="1">
    <citation type="submission" date="2019-02" db="EMBL/GenBank/DDBJ databases">
        <title>Kribbella capetownensis sp. nov. and Kribbella speibonae sp. nov., isolated from soil.</title>
        <authorList>
            <person name="Curtis S.M."/>
            <person name="Norton I."/>
            <person name="Everest G.J."/>
            <person name="Meyers P.R."/>
        </authorList>
    </citation>
    <scope>NUCLEOTIDE SEQUENCE [LARGE SCALE GENOMIC DNA]</scope>
    <source>
        <strain evidence="2 3">SK5</strain>
    </source>
</reference>
<dbReference type="Proteomes" id="UP000292385">
    <property type="component" value="Unassembled WGS sequence"/>
</dbReference>
<dbReference type="CDD" id="cd07821">
    <property type="entry name" value="PYR_PYL_RCAR_like"/>
    <property type="match status" value="1"/>
</dbReference>
<gene>
    <name evidence="2" type="ORF">E0H58_17695</name>
</gene>
<evidence type="ECO:0000256" key="1">
    <source>
        <dbReference type="SAM" id="MobiDB-lite"/>
    </source>
</evidence>
<name>A0ABY2A4Z0_9ACTN</name>
<dbReference type="InterPro" id="IPR019587">
    <property type="entry name" value="Polyketide_cyclase/dehydratase"/>
</dbReference>